<dbReference type="Gene3D" id="3.40.630.30">
    <property type="match status" value="1"/>
</dbReference>
<dbReference type="GeneID" id="92722474"/>
<name>A0AAW7HUH6_9GAMM</name>
<evidence type="ECO:0000259" key="3">
    <source>
        <dbReference type="PROSITE" id="PS51186"/>
    </source>
</evidence>
<dbReference type="PANTHER" id="PTHR43877">
    <property type="entry name" value="AMINOALKYLPHOSPHONATE N-ACETYLTRANSFERASE-RELATED-RELATED"/>
    <property type="match status" value="1"/>
</dbReference>
<dbReference type="InterPro" id="IPR016181">
    <property type="entry name" value="Acyl_CoA_acyltransferase"/>
</dbReference>
<dbReference type="EMBL" id="JAOPLV010000002">
    <property type="protein sequence ID" value="MDM5139509.1"/>
    <property type="molecule type" value="Genomic_DNA"/>
</dbReference>
<gene>
    <name evidence="4" type="ORF">OB959_06815</name>
</gene>
<protein>
    <submittedName>
        <fullName evidence="4">GNAT family N-acetyltransferase</fullName>
    </submittedName>
</protein>
<keyword evidence="2" id="KW-0012">Acyltransferase</keyword>
<dbReference type="RefSeq" id="WP_274453695.1">
    <property type="nucleotide sequence ID" value="NZ_CAXIQV010000037.1"/>
</dbReference>
<keyword evidence="1" id="KW-0808">Transferase</keyword>
<dbReference type="InterPro" id="IPR000182">
    <property type="entry name" value="GNAT_dom"/>
</dbReference>
<sequence>MIIRQATQADIPALVSLRMGLFCEVGELSDPLADLDLWQATRAYFSTAQADGSARSWVAEVGGEVVASGTLALFVRPPYPGNLSGREAYLLNMYTLPAYRKQGMASALLDAMVAHACAERLGKVWLHASDEGRPLYERVGFVANPAYLEWPATPSPLLSERREARNLD</sequence>
<organism evidence="4 5">
    <name type="scientific">Aeromonas bestiarum</name>
    <dbReference type="NCBI Taxonomy" id="105751"/>
    <lineage>
        <taxon>Bacteria</taxon>
        <taxon>Pseudomonadati</taxon>
        <taxon>Pseudomonadota</taxon>
        <taxon>Gammaproteobacteria</taxon>
        <taxon>Aeromonadales</taxon>
        <taxon>Aeromonadaceae</taxon>
        <taxon>Aeromonas</taxon>
    </lineage>
</organism>
<comment type="caution">
    <text evidence="4">The sequence shown here is derived from an EMBL/GenBank/DDBJ whole genome shotgun (WGS) entry which is preliminary data.</text>
</comment>
<reference evidence="4" key="1">
    <citation type="submission" date="2023-08" db="EMBL/GenBank/DDBJ databases">
        <title>WGS of Aeromonas isolates.</title>
        <authorList>
            <person name="Lee H."/>
        </authorList>
    </citation>
    <scope>NUCLEOTIDE SEQUENCE</scope>
    <source>
        <strain evidence="4">SL22</strain>
    </source>
</reference>
<accession>A0AAW7HUH6</accession>
<evidence type="ECO:0000313" key="5">
    <source>
        <dbReference type="Proteomes" id="UP001168216"/>
    </source>
</evidence>
<dbReference type="GO" id="GO:0016747">
    <property type="term" value="F:acyltransferase activity, transferring groups other than amino-acyl groups"/>
    <property type="evidence" value="ECO:0007669"/>
    <property type="project" value="InterPro"/>
</dbReference>
<dbReference type="PROSITE" id="PS51186">
    <property type="entry name" value="GNAT"/>
    <property type="match status" value="1"/>
</dbReference>
<dbReference type="Proteomes" id="UP001168216">
    <property type="component" value="Unassembled WGS sequence"/>
</dbReference>
<dbReference type="Pfam" id="PF13508">
    <property type="entry name" value="Acetyltransf_7"/>
    <property type="match status" value="1"/>
</dbReference>
<proteinExistence type="predicted"/>
<dbReference type="AlphaFoldDB" id="A0AAW7HUH6"/>
<evidence type="ECO:0000256" key="2">
    <source>
        <dbReference type="ARBA" id="ARBA00023315"/>
    </source>
</evidence>
<dbReference type="InterPro" id="IPR050832">
    <property type="entry name" value="Bact_Acetyltransf"/>
</dbReference>
<dbReference type="CDD" id="cd04301">
    <property type="entry name" value="NAT_SF"/>
    <property type="match status" value="1"/>
</dbReference>
<evidence type="ECO:0000313" key="4">
    <source>
        <dbReference type="EMBL" id="MDM5139509.1"/>
    </source>
</evidence>
<evidence type="ECO:0000256" key="1">
    <source>
        <dbReference type="ARBA" id="ARBA00022679"/>
    </source>
</evidence>
<dbReference type="SUPFAM" id="SSF55729">
    <property type="entry name" value="Acyl-CoA N-acyltransferases (Nat)"/>
    <property type="match status" value="1"/>
</dbReference>
<feature type="domain" description="N-acetyltransferase" evidence="3">
    <location>
        <begin position="1"/>
        <end position="168"/>
    </location>
</feature>